<dbReference type="EC" id="3.4.11.9" evidence="3"/>
<gene>
    <name evidence="3" type="ORF">GAH_01521</name>
</gene>
<dbReference type="InterPro" id="IPR036005">
    <property type="entry name" value="Creatinase/aminopeptidase-like"/>
</dbReference>
<organism evidence="3 4">
    <name type="scientific">Geoglobus ahangari</name>
    <dbReference type="NCBI Taxonomy" id="113653"/>
    <lineage>
        <taxon>Archaea</taxon>
        <taxon>Methanobacteriati</taxon>
        <taxon>Methanobacteriota</taxon>
        <taxon>Archaeoglobi</taxon>
        <taxon>Archaeoglobales</taxon>
        <taxon>Archaeoglobaceae</taxon>
        <taxon>Geoglobus</taxon>
    </lineage>
</organism>
<keyword evidence="3" id="KW-0645">Protease</keyword>
<dbReference type="Gene3D" id="3.40.350.10">
    <property type="entry name" value="Creatinase/prolidase N-terminal domain"/>
    <property type="match status" value="1"/>
</dbReference>
<dbReference type="AlphaFoldDB" id="A0A0F7DBJ3"/>
<dbReference type="InterPro" id="IPR050659">
    <property type="entry name" value="Peptidase_M24B"/>
</dbReference>
<dbReference type="HOGENOM" id="CLU_017266_4_2_2"/>
<dbReference type="InterPro" id="IPR029149">
    <property type="entry name" value="Creatin/AminoP/Spt16_N"/>
</dbReference>
<dbReference type="GeneID" id="24804091"/>
<evidence type="ECO:0000259" key="2">
    <source>
        <dbReference type="Pfam" id="PF01321"/>
    </source>
</evidence>
<dbReference type="Pfam" id="PF00557">
    <property type="entry name" value="Peptidase_M24"/>
    <property type="match status" value="1"/>
</dbReference>
<dbReference type="STRING" id="113653.GAH_01521"/>
<accession>A0A0F7DBJ3</accession>
<reference evidence="3 4" key="1">
    <citation type="submission" date="2015-04" db="EMBL/GenBank/DDBJ databases">
        <title>The complete genome sequence of the hyperthermophilic, obligate iron-reducing archaeon Geoglobus ahangari strain 234T.</title>
        <authorList>
            <person name="Manzella M.P."/>
            <person name="Holmes D.E."/>
            <person name="Rocheleau J.M."/>
            <person name="Chung A."/>
            <person name="Reguera G."/>
            <person name="Kashefi K."/>
        </authorList>
    </citation>
    <scope>NUCLEOTIDE SEQUENCE [LARGE SCALE GENOMIC DNA]</scope>
    <source>
        <strain evidence="3 4">234</strain>
    </source>
</reference>
<evidence type="ECO:0000259" key="1">
    <source>
        <dbReference type="Pfam" id="PF00557"/>
    </source>
</evidence>
<dbReference type="SUPFAM" id="SSF55920">
    <property type="entry name" value="Creatinase/aminopeptidase"/>
    <property type="match status" value="1"/>
</dbReference>
<dbReference type="OrthoDB" id="1346at2157"/>
<dbReference type="InterPro" id="IPR000994">
    <property type="entry name" value="Pept_M24"/>
</dbReference>
<keyword evidence="4" id="KW-1185">Reference proteome</keyword>
<keyword evidence="3" id="KW-0031">Aminopeptidase</keyword>
<evidence type="ECO:0000313" key="4">
    <source>
        <dbReference type="Proteomes" id="UP000034723"/>
    </source>
</evidence>
<dbReference type="GO" id="GO:0004177">
    <property type="term" value="F:aminopeptidase activity"/>
    <property type="evidence" value="ECO:0007669"/>
    <property type="project" value="UniProtKB-KW"/>
</dbReference>
<feature type="domain" description="Peptidase M24" evidence="1">
    <location>
        <begin position="149"/>
        <end position="358"/>
    </location>
</feature>
<dbReference type="RefSeq" id="WP_048095871.1">
    <property type="nucleotide sequence ID" value="NZ_CP011267.1"/>
</dbReference>
<feature type="domain" description="Creatinase N-terminal" evidence="2">
    <location>
        <begin position="11"/>
        <end position="139"/>
    </location>
</feature>
<dbReference type="PANTHER" id="PTHR46112">
    <property type="entry name" value="AMINOPEPTIDASE"/>
    <property type="match status" value="1"/>
</dbReference>
<evidence type="ECO:0000313" key="3">
    <source>
        <dbReference type="EMBL" id="AKG91191.1"/>
    </source>
</evidence>
<dbReference type="KEGG" id="gah:GAH_01521"/>
<name>A0A0F7DBJ3_9EURY</name>
<dbReference type="InParanoid" id="A0A0F7DBJ3"/>
<dbReference type="PANTHER" id="PTHR46112:SF2">
    <property type="entry name" value="XAA-PRO AMINOPEPTIDASE P-RELATED"/>
    <property type="match status" value="1"/>
</dbReference>
<protein>
    <submittedName>
        <fullName evidence="3">Xaa-Pro aminopeptidase</fullName>
        <ecNumber evidence="3">3.4.11.9</ecNumber>
    </submittedName>
</protein>
<dbReference type="SUPFAM" id="SSF53092">
    <property type="entry name" value="Creatinase/prolidase N-terminal domain"/>
    <property type="match status" value="1"/>
</dbReference>
<proteinExistence type="predicted"/>
<dbReference type="Pfam" id="PF01321">
    <property type="entry name" value="Creatinase_N"/>
    <property type="match status" value="1"/>
</dbReference>
<keyword evidence="3" id="KW-0378">Hydrolase</keyword>
<dbReference type="EMBL" id="CP011267">
    <property type="protein sequence ID" value="AKG91191.1"/>
    <property type="molecule type" value="Genomic_DNA"/>
</dbReference>
<dbReference type="Gene3D" id="3.90.230.10">
    <property type="entry name" value="Creatinase/methionine aminopeptidase superfamily"/>
    <property type="match status" value="1"/>
</dbReference>
<sequence length="373" mass="42464">MSVPRSVYRKRIRRAQEQMESAGIDAFLALSLENYRYFTGDVRKQPRMFIPANDEPFVIVFEGEVEEAERKTGLEAKGYRALHEMIGHVVSFLNSIDTETPTVAVEMEFSTPAFLLERFRMANPHVEVVDAKQIVAPLRKFKDRYELDFMRKAGKLADIAMEKALELLRPGVSEREIALEVEYHVRKKGAERLAFPMFVNSGERSLWLHGLATDRKIEDGDVVLIDVGPVYEGYCADIARTFVVGNATEEQRRVHRAYVEMQEKTIEAIEGSKGEVSVLDLERRNAEFLKSVGFGDSYVRGFVHGIGLNFEETPFPTIFPEDLREIIEKDMTLSVGHSVLSVRGVGGFRVEDTIYVGEKVERLTTFTRELLEV</sequence>
<dbReference type="InterPro" id="IPR000587">
    <property type="entry name" value="Creatinase_N"/>
</dbReference>
<dbReference type="Proteomes" id="UP000034723">
    <property type="component" value="Chromosome"/>
</dbReference>